<organism evidence="9 10">
    <name type="scientific">Microlunatus spumicola</name>
    <dbReference type="NCBI Taxonomy" id="81499"/>
    <lineage>
        <taxon>Bacteria</taxon>
        <taxon>Bacillati</taxon>
        <taxon>Actinomycetota</taxon>
        <taxon>Actinomycetes</taxon>
        <taxon>Propionibacteriales</taxon>
        <taxon>Propionibacteriaceae</taxon>
        <taxon>Microlunatus</taxon>
    </lineage>
</organism>
<dbReference type="RefSeq" id="WP_204911813.1">
    <property type="nucleotide sequence ID" value="NZ_BAAAYR010000001.1"/>
</dbReference>
<evidence type="ECO:0000256" key="7">
    <source>
        <dbReference type="SAM" id="Phobius"/>
    </source>
</evidence>
<evidence type="ECO:0000256" key="6">
    <source>
        <dbReference type="ARBA" id="ARBA00023136"/>
    </source>
</evidence>
<feature type="transmembrane region" description="Helical" evidence="7">
    <location>
        <begin position="198"/>
        <end position="219"/>
    </location>
</feature>
<keyword evidence="4 7" id="KW-0812">Transmembrane</keyword>
<keyword evidence="3" id="KW-1003">Cell membrane</keyword>
<dbReference type="Proteomes" id="UP001500767">
    <property type="component" value="Unassembled WGS sequence"/>
</dbReference>
<accession>A0ABP6WZL9</accession>
<comment type="caution">
    <text evidence="9">The sequence shown here is derived from an EMBL/GenBank/DDBJ whole genome shotgun (WGS) entry which is preliminary data.</text>
</comment>
<evidence type="ECO:0000256" key="5">
    <source>
        <dbReference type="ARBA" id="ARBA00022989"/>
    </source>
</evidence>
<keyword evidence="6 7" id="KW-0472">Membrane</keyword>
<feature type="transmembrane region" description="Helical" evidence="7">
    <location>
        <begin position="225"/>
        <end position="244"/>
    </location>
</feature>
<sequence length="447" mass="43827">MTRLVLADLLAGVRIWAGLAAVLAAVLVAAGLAGTVPAVLVRAGLDASGTAALGAWSLAGTAAVLSLVAVLVVTTSTLRLAVTVRTRTFALWQVVGVLPRTAARIVLVEVLLVAFVGAVLGVLLGAAVAPGFVAYGLRGTSGLEALTPRLAGADLLVVAVVTSALVVLAAVGPSRRVAGTPPIAALRDPDVVDHRRRVLPLLVAGGLAAVAVGMLSTLSSTVDTGANQLLLIGVVVVAVAAALAPQLTRPVLRAWTALPARWWPSLFLARAAALQGLGRTAAGVSAVVVAAGLPAALLAGAHTSAALSGGGSSGSAGAAIALLIGGPVLLASIGAAAGVLISARDRSREQALLRAAGAGPAQTAGIAMLETTLVAVTGLLLAGVAVVLTSALELLVLAATGHRVPFDAGLPALLVAAVLVAALMAVATAVPALVDLRRPVRAVLSAE</sequence>
<evidence type="ECO:0000259" key="8">
    <source>
        <dbReference type="Pfam" id="PF02687"/>
    </source>
</evidence>
<reference evidence="10" key="1">
    <citation type="journal article" date="2019" name="Int. J. Syst. Evol. Microbiol.">
        <title>The Global Catalogue of Microorganisms (GCM) 10K type strain sequencing project: providing services to taxonomists for standard genome sequencing and annotation.</title>
        <authorList>
            <consortium name="The Broad Institute Genomics Platform"/>
            <consortium name="The Broad Institute Genome Sequencing Center for Infectious Disease"/>
            <person name="Wu L."/>
            <person name="Ma J."/>
        </authorList>
    </citation>
    <scope>NUCLEOTIDE SEQUENCE [LARGE SCALE GENOMIC DNA]</scope>
    <source>
        <strain evidence="10">JCM 16540</strain>
    </source>
</reference>
<comment type="similarity">
    <text evidence="2">Belongs to the ABC-4 integral membrane protein family. LolC/E subfamily.</text>
</comment>
<feature type="transmembrane region" description="Helical" evidence="7">
    <location>
        <begin position="319"/>
        <end position="343"/>
    </location>
</feature>
<dbReference type="Pfam" id="PF02687">
    <property type="entry name" value="FtsX"/>
    <property type="match status" value="2"/>
</dbReference>
<gene>
    <name evidence="9" type="ORF">GCM10022197_11810</name>
</gene>
<feature type="transmembrane region" description="Helical" evidence="7">
    <location>
        <begin position="155"/>
        <end position="177"/>
    </location>
</feature>
<feature type="transmembrane region" description="Helical" evidence="7">
    <location>
        <begin position="364"/>
        <end position="392"/>
    </location>
</feature>
<comment type="subcellular location">
    <subcellularLocation>
        <location evidence="1">Cell membrane</location>
        <topology evidence="1">Multi-pass membrane protein</topology>
    </subcellularLocation>
</comment>
<evidence type="ECO:0000256" key="3">
    <source>
        <dbReference type="ARBA" id="ARBA00022475"/>
    </source>
</evidence>
<dbReference type="InterPro" id="IPR003838">
    <property type="entry name" value="ABC3_permease_C"/>
</dbReference>
<proteinExistence type="inferred from homology"/>
<feature type="transmembrane region" description="Helical" evidence="7">
    <location>
        <begin position="280"/>
        <end position="299"/>
    </location>
</feature>
<name>A0ABP6WZL9_9ACTN</name>
<evidence type="ECO:0000313" key="10">
    <source>
        <dbReference type="Proteomes" id="UP001500767"/>
    </source>
</evidence>
<protein>
    <recommendedName>
        <fullName evidence="8">ABC3 transporter permease C-terminal domain-containing protein</fullName>
    </recommendedName>
</protein>
<feature type="transmembrane region" description="Helical" evidence="7">
    <location>
        <begin position="412"/>
        <end position="434"/>
    </location>
</feature>
<evidence type="ECO:0000256" key="2">
    <source>
        <dbReference type="ARBA" id="ARBA00005236"/>
    </source>
</evidence>
<feature type="transmembrane region" description="Helical" evidence="7">
    <location>
        <begin position="53"/>
        <end position="74"/>
    </location>
</feature>
<dbReference type="InterPro" id="IPR051447">
    <property type="entry name" value="Lipoprotein-release_system"/>
</dbReference>
<dbReference type="PANTHER" id="PTHR30489">
    <property type="entry name" value="LIPOPROTEIN-RELEASING SYSTEM TRANSMEMBRANE PROTEIN LOLE"/>
    <property type="match status" value="1"/>
</dbReference>
<evidence type="ECO:0000256" key="4">
    <source>
        <dbReference type="ARBA" id="ARBA00022692"/>
    </source>
</evidence>
<feature type="transmembrane region" description="Helical" evidence="7">
    <location>
        <begin position="15"/>
        <end position="41"/>
    </location>
</feature>
<feature type="domain" description="ABC3 transporter permease C-terminal" evidence="8">
    <location>
        <begin position="62"/>
        <end position="182"/>
    </location>
</feature>
<evidence type="ECO:0000313" key="9">
    <source>
        <dbReference type="EMBL" id="GAA3558128.1"/>
    </source>
</evidence>
<feature type="domain" description="ABC3 transporter permease C-terminal" evidence="8">
    <location>
        <begin position="328"/>
        <end position="434"/>
    </location>
</feature>
<keyword evidence="5 7" id="KW-1133">Transmembrane helix</keyword>
<evidence type="ECO:0000256" key="1">
    <source>
        <dbReference type="ARBA" id="ARBA00004651"/>
    </source>
</evidence>
<dbReference type="PANTHER" id="PTHR30489:SF0">
    <property type="entry name" value="LIPOPROTEIN-RELEASING SYSTEM TRANSMEMBRANE PROTEIN LOLE"/>
    <property type="match status" value="1"/>
</dbReference>
<feature type="transmembrane region" description="Helical" evidence="7">
    <location>
        <begin position="110"/>
        <end position="135"/>
    </location>
</feature>
<dbReference type="EMBL" id="BAAAYR010000001">
    <property type="protein sequence ID" value="GAA3558128.1"/>
    <property type="molecule type" value="Genomic_DNA"/>
</dbReference>
<keyword evidence="10" id="KW-1185">Reference proteome</keyword>